<keyword evidence="2" id="KW-1185">Reference proteome</keyword>
<dbReference type="AlphaFoldDB" id="A0A2N3HQ50"/>
<organism evidence="1 2">
    <name type="scientific">Labilibaculum filiforme</name>
    <dbReference type="NCBI Taxonomy" id="1940526"/>
    <lineage>
        <taxon>Bacteria</taxon>
        <taxon>Pseudomonadati</taxon>
        <taxon>Bacteroidota</taxon>
        <taxon>Bacteroidia</taxon>
        <taxon>Marinilabiliales</taxon>
        <taxon>Marinifilaceae</taxon>
        <taxon>Labilibaculum</taxon>
    </lineage>
</organism>
<gene>
    <name evidence="1" type="ORF">BZG02_20475</name>
</gene>
<sequence length="94" mass="11093">MSVGFKQNTKSQDRMPIHFGKCIDVLDVIIKKEKGDSIAAYIFFKKNYYLIEDSGYVKCRLREKNIYEYFSDSLNVNKMCISKVKTHSSDFIYR</sequence>
<proteinExistence type="predicted"/>
<evidence type="ECO:0000313" key="1">
    <source>
        <dbReference type="EMBL" id="PKQ60171.1"/>
    </source>
</evidence>
<dbReference type="Proteomes" id="UP000233535">
    <property type="component" value="Unassembled WGS sequence"/>
</dbReference>
<accession>A0A2N3HQ50</accession>
<protein>
    <submittedName>
        <fullName evidence="1">Uncharacterized protein</fullName>
    </submittedName>
</protein>
<evidence type="ECO:0000313" key="2">
    <source>
        <dbReference type="Proteomes" id="UP000233535"/>
    </source>
</evidence>
<dbReference type="EMBL" id="MVDD01000039">
    <property type="protein sequence ID" value="PKQ60171.1"/>
    <property type="molecule type" value="Genomic_DNA"/>
</dbReference>
<name>A0A2N3HQ50_9BACT</name>
<comment type="caution">
    <text evidence="1">The sequence shown here is derived from an EMBL/GenBank/DDBJ whole genome shotgun (WGS) entry which is preliminary data.</text>
</comment>
<reference evidence="1 2" key="1">
    <citation type="journal article" date="2017" name="Front. Microbiol.">
        <title>Labilibaculum manganireducens gen. nov., sp. nov. and Labilibaculum filiforme sp. nov., Novel Bacteroidetes Isolated from Subsurface Sediments of the Baltic Sea.</title>
        <authorList>
            <person name="Vandieken V."/>
            <person name="Marshall I.P."/>
            <person name="Niemann H."/>
            <person name="Engelen B."/>
            <person name="Cypionka H."/>
        </authorList>
    </citation>
    <scope>NUCLEOTIDE SEQUENCE [LARGE SCALE GENOMIC DNA]</scope>
    <source>
        <strain evidence="1 2">59.16B</strain>
    </source>
</reference>